<keyword evidence="1" id="KW-0560">Oxidoreductase</keyword>
<protein>
    <submittedName>
        <fullName evidence="1">Antibiotic biosynthesis monooxygenase (ABM) superfamily enzyme</fullName>
    </submittedName>
</protein>
<dbReference type="AlphaFoldDB" id="A0AAW8D3E6"/>
<sequence length="112" mass="12820">MFIRCAFFKGQVKPGMEQAFNRHVHETLVPLWTRFPGALEVRVQRQLESDVGDPELAMVLSIRYATREDIARALDSPVRYESREASKALFDMFDGTVFHTVFSAEEFPLPVA</sequence>
<dbReference type="EMBL" id="JAUSRD010000008">
    <property type="protein sequence ID" value="MDP9894522.1"/>
    <property type="molecule type" value="Genomic_DNA"/>
</dbReference>
<comment type="caution">
    <text evidence="1">The sequence shown here is derived from an EMBL/GenBank/DDBJ whole genome shotgun (WGS) entry which is preliminary data.</text>
</comment>
<dbReference type="Proteomes" id="UP001242045">
    <property type="component" value="Unassembled WGS sequence"/>
</dbReference>
<name>A0AAW8D3E6_9BURK</name>
<organism evidence="1 2">
    <name type="scientific">Variovorax boronicumulans</name>
    <dbReference type="NCBI Taxonomy" id="436515"/>
    <lineage>
        <taxon>Bacteria</taxon>
        <taxon>Pseudomonadati</taxon>
        <taxon>Pseudomonadota</taxon>
        <taxon>Betaproteobacteria</taxon>
        <taxon>Burkholderiales</taxon>
        <taxon>Comamonadaceae</taxon>
        <taxon>Variovorax</taxon>
    </lineage>
</organism>
<accession>A0AAW8D3E6</accession>
<evidence type="ECO:0000313" key="1">
    <source>
        <dbReference type="EMBL" id="MDP9894522.1"/>
    </source>
</evidence>
<dbReference type="RefSeq" id="WP_307685590.1">
    <property type="nucleotide sequence ID" value="NZ_JAUSRD010000008.1"/>
</dbReference>
<dbReference type="GO" id="GO:0004497">
    <property type="term" value="F:monooxygenase activity"/>
    <property type="evidence" value="ECO:0007669"/>
    <property type="project" value="UniProtKB-KW"/>
</dbReference>
<reference evidence="1" key="1">
    <citation type="submission" date="2023-07" db="EMBL/GenBank/DDBJ databases">
        <title>Sorghum-associated microbial communities from plants grown in Nebraska, USA.</title>
        <authorList>
            <person name="Schachtman D."/>
        </authorList>
    </citation>
    <scope>NUCLEOTIDE SEQUENCE</scope>
    <source>
        <strain evidence="1">DS3754</strain>
    </source>
</reference>
<dbReference type="SUPFAM" id="SSF54909">
    <property type="entry name" value="Dimeric alpha+beta barrel"/>
    <property type="match status" value="1"/>
</dbReference>
<gene>
    <name evidence="1" type="ORF">J2W31_003646</name>
</gene>
<evidence type="ECO:0000313" key="2">
    <source>
        <dbReference type="Proteomes" id="UP001242045"/>
    </source>
</evidence>
<dbReference type="Gene3D" id="3.30.70.100">
    <property type="match status" value="1"/>
</dbReference>
<dbReference type="InterPro" id="IPR011008">
    <property type="entry name" value="Dimeric_a/b-barrel"/>
</dbReference>
<proteinExistence type="predicted"/>
<keyword evidence="1" id="KW-0503">Monooxygenase</keyword>